<dbReference type="Gene3D" id="3.30.70.100">
    <property type="match status" value="1"/>
</dbReference>
<dbReference type="AlphaFoldDB" id="A0A0U1P3E1"/>
<sequence>MSSFVFMALYRPKPGKENELKEILKIHIPTLREEGLITNRELLTLQAEDGTIIEIAEWKSNESKEKAHQSANVMSVWNKISSVAEITSFSSLAEAHKPFPNFKAL</sequence>
<reference evidence="2" key="1">
    <citation type="submission" date="2015-05" db="EMBL/GenBank/DDBJ databases">
        <authorList>
            <person name="Urmite Genomes"/>
        </authorList>
    </citation>
    <scope>NUCLEOTIDE SEQUENCE [LARGE SCALE GENOMIC DNA]</scope>
    <source>
        <strain evidence="2">LF1</strain>
    </source>
</reference>
<evidence type="ECO:0008006" key="3">
    <source>
        <dbReference type="Google" id="ProtNLM"/>
    </source>
</evidence>
<dbReference type="EMBL" id="CVRB01000005">
    <property type="protein sequence ID" value="CRK84756.1"/>
    <property type="molecule type" value="Genomic_DNA"/>
</dbReference>
<dbReference type="Proteomes" id="UP000199087">
    <property type="component" value="Unassembled WGS sequence"/>
</dbReference>
<gene>
    <name evidence="1" type="ORF">BN000_04806</name>
</gene>
<keyword evidence="2" id="KW-1185">Reference proteome</keyword>
<evidence type="ECO:0000313" key="2">
    <source>
        <dbReference type="Proteomes" id="UP000199087"/>
    </source>
</evidence>
<dbReference type="RefSeq" id="WP_090638998.1">
    <property type="nucleotide sequence ID" value="NZ_CVRB01000005.1"/>
</dbReference>
<protein>
    <recommendedName>
        <fullName evidence="3">ABM domain-containing protein</fullName>
    </recommendedName>
</protein>
<name>A0A0U1P3E1_9BACI</name>
<evidence type="ECO:0000313" key="1">
    <source>
        <dbReference type="EMBL" id="CRK84756.1"/>
    </source>
</evidence>
<accession>A0A0U1P3E1</accession>
<dbReference type="InterPro" id="IPR011008">
    <property type="entry name" value="Dimeric_a/b-barrel"/>
</dbReference>
<proteinExistence type="predicted"/>
<dbReference type="SUPFAM" id="SSF54909">
    <property type="entry name" value="Dimeric alpha+beta barrel"/>
    <property type="match status" value="1"/>
</dbReference>
<organism evidence="1 2">
    <name type="scientific">Neobacillus massiliamazoniensis</name>
    <dbReference type="NCBI Taxonomy" id="1499688"/>
    <lineage>
        <taxon>Bacteria</taxon>
        <taxon>Bacillati</taxon>
        <taxon>Bacillota</taxon>
        <taxon>Bacilli</taxon>
        <taxon>Bacillales</taxon>
        <taxon>Bacillaceae</taxon>
        <taxon>Neobacillus</taxon>
    </lineage>
</organism>
<dbReference type="OrthoDB" id="7595390at2"/>